<evidence type="ECO:0000313" key="1">
    <source>
        <dbReference type="EMBL" id="KKL85251.1"/>
    </source>
</evidence>
<dbReference type="SUPFAM" id="SSF53448">
    <property type="entry name" value="Nucleotide-diphospho-sugar transferases"/>
    <property type="match status" value="1"/>
</dbReference>
<organism evidence="1">
    <name type="scientific">marine sediment metagenome</name>
    <dbReference type="NCBI Taxonomy" id="412755"/>
    <lineage>
        <taxon>unclassified sequences</taxon>
        <taxon>metagenomes</taxon>
        <taxon>ecological metagenomes</taxon>
    </lineage>
</organism>
<dbReference type="InterPro" id="IPR003329">
    <property type="entry name" value="Cytidylyl_trans"/>
</dbReference>
<evidence type="ECO:0008006" key="2">
    <source>
        <dbReference type="Google" id="ProtNLM"/>
    </source>
</evidence>
<proteinExistence type="predicted"/>
<reference evidence="1" key="1">
    <citation type="journal article" date="2015" name="Nature">
        <title>Complex archaea that bridge the gap between prokaryotes and eukaryotes.</title>
        <authorList>
            <person name="Spang A."/>
            <person name="Saw J.H."/>
            <person name="Jorgensen S.L."/>
            <person name="Zaremba-Niedzwiedzka K."/>
            <person name="Martijn J."/>
            <person name="Lind A.E."/>
            <person name="van Eijk R."/>
            <person name="Schleper C."/>
            <person name="Guy L."/>
            <person name="Ettema T.J."/>
        </authorList>
    </citation>
    <scope>NUCLEOTIDE SEQUENCE</scope>
</reference>
<dbReference type="AlphaFoldDB" id="A0A0F9G4A9"/>
<accession>A0A0F9G4A9</accession>
<sequence length="240" mass="27154">MKILGIIIMRISSTRLLRKNMLPFAGKTLLEWSLIQATTTIQIDDVVLVTDSQEMGDVAGRYGVEVIIQPQDSPGFGTVGGGGTAINYTREQLGDRLKQYDAIVDGFWNSLMKPGDYDGMIDMYKEEEAASVLCMTRRNESMQILDVGGNHYMNIPVIKHRRQLASVGESIQAVDIYERFRRLSLPEVEALAYFYELERWQGHGGIDYQDQFDVAEVLFKKHILKNGANPYQDYYEAGPV</sequence>
<gene>
    <name evidence="1" type="ORF">LCGC14_1956570</name>
</gene>
<dbReference type="Pfam" id="PF02348">
    <property type="entry name" value="CTP_transf_3"/>
    <property type="match status" value="1"/>
</dbReference>
<protein>
    <recommendedName>
        <fullName evidence="2">Acylneuraminate cytidylyltransferase</fullName>
    </recommendedName>
</protein>
<name>A0A0F9G4A9_9ZZZZ</name>
<comment type="caution">
    <text evidence="1">The sequence shown here is derived from an EMBL/GenBank/DDBJ whole genome shotgun (WGS) entry which is preliminary data.</text>
</comment>
<dbReference type="EMBL" id="LAZR01021459">
    <property type="protein sequence ID" value="KKL85251.1"/>
    <property type="molecule type" value="Genomic_DNA"/>
</dbReference>
<dbReference type="InterPro" id="IPR029044">
    <property type="entry name" value="Nucleotide-diphossugar_trans"/>
</dbReference>
<dbReference type="Gene3D" id="3.90.550.10">
    <property type="entry name" value="Spore Coat Polysaccharide Biosynthesis Protein SpsA, Chain A"/>
    <property type="match status" value="1"/>
</dbReference>